<dbReference type="EMBL" id="CP073344">
    <property type="protein sequence ID" value="UTW05429.1"/>
    <property type="molecule type" value="Genomic_DNA"/>
</dbReference>
<gene>
    <name evidence="1" type="ORF">KDX31_16375</name>
</gene>
<evidence type="ECO:0000313" key="2">
    <source>
        <dbReference type="Proteomes" id="UP001059950"/>
    </source>
</evidence>
<dbReference type="Gene3D" id="2.60.120.460">
    <property type="entry name" value="YjbQ-like"/>
    <property type="match status" value="1"/>
</dbReference>
<name>A0ABY5H066_9GAMM</name>
<dbReference type="SUPFAM" id="SSF111038">
    <property type="entry name" value="YjbQ-like"/>
    <property type="match status" value="1"/>
</dbReference>
<evidence type="ECO:0000313" key="1">
    <source>
        <dbReference type="EMBL" id="UTW05429.1"/>
    </source>
</evidence>
<accession>A0ABY5H066</accession>
<protein>
    <submittedName>
        <fullName evidence="1">YjbQ family protein</fullName>
    </submittedName>
</protein>
<dbReference type="Proteomes" id="UP001059950">
    <property type="component" value="Chromosome"/>
</dbReference>
<proteinExistence type="predicted"/>
<keyword evidence="2" id="KW-1185">Reference proteome</keyword>
<reference evidence="1" key="1">
    <citation type="submission" date="2021-04" db="EMBL/GenBank/DDBJ databases">
        <title>Oceanospirillales bacteria with DddD are important DMSP degraders in coastal seawater.</title>
        <authorList>
            <person name="Liu J."/>
        </authorList>
    </citation>
    <scope>NUCLEOTIDE SEQUENCE</scope>
    <source>
        <strain evidence="1">GY6</strain>
    </source>
</reference>
<sequence length="50" mass="5337">MDETSAHIKSALTATTLPIPLKNSYLMLGTRHGIFCWNGKSISSVTESGA</sequence>
<organism evidence="1 2">
    <name type="scientific">Amphritea atlantica</name>
    <dbReference type="NCBI Taxonomy" id="355243"/>
    <lineage>
        <taxon>Bacteria</taxon>
        <taxon>Pseudomonadati</taxon>
        <taxon>Pseudomonadota</taxon>
        <taxon>Gammaproteobacteria</taxon>
        <taxon>Oceanospirillales</taxon>
        <taxon>Oceanospirillaceae</taxon>
        <taxon>Amphritea</taxon>
    </lineage>
</organism>
<dbReference type="InterPro" id="IPR035917">
    <property type="entry name" value="YjbQ-like_sf"/>
</dbReference>